<gene>
    <name evidence="1" type="ORF">MCOR_21828</name>
</gene>
<protein>
    <submittedName>
        <fullName evidence="1">Uncharacterized protein</fullName>
    </submittedName>
</protein>
<name>A0A6J8BRA5_MYTCO</name>
<dbReference type="AlphaFoldDB" id="A0A6J8BRA5"/>
<dbReference type="OrthoDB" id="6117882at2759"/>
<keyword evidence="2" id="KW-1185">Reference proteome</keyword>
<evidence type="ECO:0000313" key="1">
    <source>
        <dbReference type="EMBL" id="CAC5386373.1"/>
    </source>
</evidence>
<dbReference type="Proteomes" id="UP000507470">
    <property type="component" value="Unassembled WGS sequence"/>
</dbReference>
<reference evidence="1 2" key="1">
    <citation type="submission" date="2020-06" db="EMBL/GenBank/DDBJ databases">
        <authorList>
            <person name="Li R."/>
            <person name="Bekaert M."/>
        </authorList>
    </citation>
    <scope>NUCLEOTIDE SEQUENCE [LARGE SCALE GENOMIC DNA]</scope>
    <source>
        <strain evidence="2">wild</strain>
    </source>
</reference>
<dbReference type="EMBL" id="CACVKT020003876">
    <property type="protein sequence ID" value="CAC5386373.1"/>
    <property type="molecule type" value="Genomic_DNA"/>
</dbReference>
<evidence type="ECO:0000313" key="2">
    <source>
        <dbReference type="Proteomes" id="UP000507470"/>
    </source>
</evidence>
<sequence>MSNSNRTRYAIAAMAVKELHPKMMRKLAGVHISAPTLHGMIERNTFGIKEILHRPELSLVPTLLHSGYDMFDESLMYKMMSFFNIVRRPSKNWGNSPTGLHQTTLGDDIERLRKRRNALVHSPEPQLSESQFEEFFDELYEIAQRFDIHLHQSLSENRFQDEVIRKKNQRPDPETQAKYIEALEKVLEKNKEIEDYVDNHFLQIFYGRDINELCEETRNATGEELDDTVWINMFLFRVKDKRKAVVNLRKAIDALEQSGDREMVVTDVEESSILLHLRVKKGCFKQTDNLRQEILYILTSLLFYAKDYLEDNLQVVMSINTVKGKLQLFSGNS</sequence>
<organism evidence="1 2">
    <name type="scientific">Mytilus coruscus</name>
    <name type="common">Sea mussel</name>
    <dbReference type="NCBI Taxonomy" id="42192"/>
    <lineage>
        <taxon>Eukaryota</taxon>
        <taxon>Metazoa</taxon>
        <taxon>Spiralia</taxon>
        <taxon>Lophotrochozoa</taxon>
        <taxon>Mollusca</taxon>
        <taxon>Bivalvia</taxon>
        <taxon>Autobranchia</taxon>
        <taxon>Pteriomorphia</taxon>
        <taxon>Mytilida</taxon>
        <taxon>Mytiloidea</taxon>
        <taxon>Mytilidae</taxon>
        <taxon>Mytilinae</taxon>
        <taxon>Mytilus</taxon>
    </lineage>
</organism>
<proteinExistence type="predicted"/>
<accession>A0A6J8BRA5</accession>